<evidence type="ECO:0000313" key="1">
    <source>
        <dbReference type="EMBL" id="MDV6260005.1"/>
    </source>
</evidence>
<dbReference type="EMBL" id="JAWLJX010000001">
    <property type="protein sequence ID" value="MDV6260005.1"/>
    <property type="molecule type" value="Genomic_DNA"/>
</dbReference>
<protein>
    <submittedName>
        <fullName evidence="1">Uncharacterized protein</fullName>
    </submittedName>
</protein>
<evidence type="ECO:0000313" key="2">
    <source>
        <dbReference type="Proteomes" id="UP001185755"/>
    </source>
</evidence>
<organism evidence="1 2">
    <name type="scientific">Rhodococcoides yunnanense</name>
    <dbReference type="NCBI Taxonomy" id="278209"/>
    <lineage>
        <taxon>Bacteria</taxon>
        <taxon>Bacillati</taxon>
        <taxon>Actinomycetota</taxon>
        <taxon>Actinomycetes</taxon>
        <taxon>Mycobacteriales</taxon>
        <taxon>Nocardiaceae</taxon>
        <taxon>Rhodococcoides</taxon>
    </lineage>
</organism>
<dbReference type="RefSeq" id="WP_317562886.1">
    <property type="nucleotide sequence ID" value="NZ_JAWLJX010000001.1"/>
</dbReference>
<comment type="caution">
    <text evidence="1">The sequence shown here is derived from an EMBL/GenBank/DDBJ whole genome shotgun (WGS) entry which is preliminary data.</text>
</comment>
<reference evidence="1 2" key="1">
    <citation type="submission" date="2023-10" db="EMBL/GenBank/DDBJ databases">
        <title>Development of a sustainable strategy for remediation of hydrocarbon-contaminated territories based on the waste exchange concept.</title>
        <authorList>
            <person name="Krivoruchko A."/>
        </authorList>
    </citation>
    <scope>NUCLEOTIDE SEQUENCE [LARGE SCALE GENOMIC DNA]</scope>
    <source>
        <strain evidence="1 2">IEGM 1323</strain>
    </source>
</reference>
<gene>
    <name evidence="1" type="ORF">R3P96_01505</name>
</gene>
<name>A0ABU4B741_9NOCA</name>
<accession>A0ABU4B741</accession>
<sequence length="143" mass="15812">MMTKWREVTSAECQEDFDDLLDVCVEIAAERISENWGLDPVAVVNRISLGLKIFPLEGEAGTSSTVTVHDRLVGQLRAASEDLRSYAIVFDATAEGASDTHLEVLLEHREYAMQICVPYVISDVRAFDLGPMKAAVGQRLLWG</sequence>
<keyword evidence="2" id="KW-1185">Reference proteome</keyword>
<proteinExistence type="predicted"/>
<dbReference type="Proteomes" id="UP001185755">
    <property type="component" value="Unassembled WGS sequence"/>
</dbReference>